<sequence>MSSILYGQEIDSSFTIGERKSIPSKVLEEERTFQVYLPPSYYSNPKGNFPVVYLIDGDYNFHYDTGLIELLSSVSGRIPEMIVVGIADKGKTKYRRNCTPDYIPKREGNASNFMLFIENELKPYIYQNYRASDYEILIGHSIGGVFVTNYMLEKPKVFDSYIAIDPALWLGNYEIINKANTVFKDKKEIGAKFFISLADTKEMGVRQFVGVLDTYFPEEKDWSFMHFENENHNSVGLVTIRKSLEEIFENWEITRQEFYNFKSAQQIIDHYSQLSTDFSTSFSIPSYFLGNAVYYYYKHKKQEDLLILEAEIKNKLPSSIEDFYLQLALNYLENEELDKALDMYDTRIKENPMSFSSYDGISKIYVIQGELKKALQSSKTAIEIAKKCKARQWMMNELYSNLENIQLQIDKR</sequence>
<dbReference type="PANTHER" id="PTHR40841">
    <property type="entry name" value="SIDEROPHORE TRIACETYLFUSARININE C ESTERASE"/>
    <property type="match status" value="1"/>
</dbReference>
<dbReference type="Pfam" id="PF00756">
    <property type="entry name" value="Esterase"/>
    <property type="match status" value="1"/>
</dbReference>
<organism evidence="4 5">
    <name type="scientific">Aquimarina muelleri</name>
    <dbReference type="NCBI Taxonomy" id="279356"/>
    <lineage>
        <taxon>Bacteria</taxon>
        <taxon>Pseudomonadati</taxon>
        <taxon>Bacteroidota</taxon>
        <taxon>Flavobacteriia</taxon>
        <taxon>Flavobacteriales</taxon>
        <taxon>Flavobacteriaceae</taxon>
        <taxon>Aquimarina</taxon>
    </lineage>
</organism>
<dbReference type="Gene3D" id="3.40.50.1820">
    <property type="entry name" value="alpha/beta hydrolase"/>
    <property type="match status" value="1"/>
</dbReference>
<protein>
    <recommendedName>
        <fullName evidence="6">Esterase</fullName>
    </recommendedName>
</protein>
<keyword evidence="2" id="KW-0378">Hydrolase</keyword>
<name>A0A918N5X8_9FLAO</name>
<proteinExistence type="inferred from homology"/>
<keyword evidence="3" id="KW-0802">TPR repeat</keyword>
<dbReference type="AlphaFoldDB" id="A0A918N5X8"/>
<comment type="similarity">
    <text evidence="1">Belongs to the esterase D family.</text>
</comment>
<dbReference type="EMBL" id="BMWS01000046">
    <property type="protein sequence ID" value="GGX34460.1"/>
    <property type="molecule type" value="Genomic_DNA"/>
</dbReference>
<dbReference type="InterPro" id="IPR000801">
    <property type="entry name" value="Esterase-like"/>
</dbReference>
<reference evidence="4 5" key="1">
    <citation type="journal article" date="2014" name="Int. J. Syst. Evol. Microbiol.">
        <title>Complete genome sequence of Corynebacterium casei LMG S-19264T (=DSM 44701T), isolated from a smear-ripened cheese.</title>
        <authorList>
            <consortium name="US DOE Joint Genome Institute (JGI-PGF)"/>
            <person name="Walter F."/>
            <person name="Albersmeier A."/>
            <person name="Kalinowski J."/>
            <person name="Ruckert C."/>
        </authorList>
    </citation>
    <scope>NUCLEOTIDE SEQUENCE [LARGE SCALE GENOMIC DNA]</scope>
    <source>
        <strain evidence="4 5">KCTC 12285</strain>
    </source>
</reference>
<dbReference type="InterPro" id="IPR029058">
    <property type="entry name" value="AB_hydrolase_fold"/>
</dbReference>
<dbReference type="SUPFAM" id="SSF53474">
    <property type="entry name" value="alpha/beta-Hydrolases"/>
    <property type="match status" value="1"/>
</dbReference>
<accession>A0A918N5X8</accession>
<evidence type="ECO:0000256" key="3">
    <source>
        <dbReference type="PROSITE-ProRule" id="PRU00339"/>
    </source>
</evidence>
<keyword evidence="5" id="KW-1185">Reference proteome</keyword>
<evidence type="ECO:0008006" key="6">
    <source>
        <dbReference type="Google" id="ProtNLM"/>
    </source>
</evidence>
<dbReference type="Gene3D" id="1.25.40.10">
    <property type="entry name" value="Tetratricopeptide repeat domain"/>
    <property type="match status" value="1"/>
</dbReference>
<dbReference type="SUPFAM" id="SSF48452">
    <property type="entry name" value="TPR-like"/>
    <property type="match status" value="1"/>
</dbReference>
<comment type="caution">
    <text evidence="4">The sequence shown here is derived from an EMBL/GenBank/DDBJ whole genome shotgun (WGS) entry which is preliminary data.</text>
</comment>
<dbReference type="InterPro" id="IPR052558">
    <property type="entry name" value="Siderophore_Hydrolase_D"/>
</dbReference>
<dbReference type="PROSITE" id="PS50005">
    <property type="entry name" value="TPR"/>
    <property type="match status" value="1"/>
</dbReference>
<evidence type="ECO:0000256" key="2">
    <source>
        <dbReference type="ARBA" id="ARBA00022801"/>
    </source>
</evidence>
<dbReference type="GO" id="GO:0016788">
    <property type="term" value="F:hydrolase activity, acting on ester bonds"/>
    <property type="evidence" value="ECO:0007669"/>
    <property type="project" value="TreeGrafter"/>
</dbReference>
<dbReference type="Proteomes" id="UP000601108">
    <property type="component" value="Unassembled WGS sequence"/>
</dbReference>
<gene>
    <name evidence="4" type="ORF">GCM10007384_38840</name>
</gene>
<dbReference type="PANTHER" id="PTHR40841:SF2">
    <property type="entry name" value="SIDEROPHORE-DEGRADING ESTERASE (EUROFUNG)"/>
    <property type="match status" value="1"/>
</dbReference>
<evidence type="ECO:0000313" key="5">
    <source>
        <dbReference type="Proteomes" id="UP000601108"/>
    </source>
</evidence>
<evidence type="ECO:0000313" key="4">
    <source>
        <dbReference type="EMBL" id="GGX34460.1"/>
    </source>
</evidence>
<dbReference type="InterPro" id="IPR011990">
    <property type="entry name" value="TPR-like_helical_dom_sf"/>
</dbReference>
<dbReference type="InterPro" id="IPR019734">
    <property type="entry name" value="TPR_rpt"/>
</dbReference>
<feature type="repeat" description="TPR" evidence="3">
    <location>
        <begin position="321"/>
        <end position="354"/>
    </location>
</feature>
<evidence type="ECO:0000256" key="1">
    <source>
        <dbReference type="ARBA" id="ARBA00005622"/>
    </source>
</evidence>